<keyword evidence="2" id="KW-1185">Reference proteome</keyword>
<dbReference type="RefSeq" id="WP_131476194.1">
    <property type="nucleotide sequence ID" value="NZ_SJPE01000009.1"/>
</dbReference>
<dbReference type="EMBL" id="SJPE01000009">
    <property type="protein sequence ID" value="TBX68350.1"/>
    <property type="molecule type" value="Genomic_DNA"/>
</dbReference>
<dbReference type="Proteomes" id="UP000293300">
    <property type="component" value="Unassembled WGS sequence"/>
</dbReference>
<name>A0A4Q9YX19_9FLAO</name>
<accession>A0A4Q9YX19</accession>
<gene>
    <name evidence="1" type="ORF">EZL74_08545</name>
</gene>
<reference evidence="1 2" key="1">
    <citation type="submission" date="2019-02" db="EMBL/GenBank/DDBJ databases">
        <title>Flavobacterium sp. RD-2-33 isolated from forest soil.</title>
        <authorList>
            <person name="Chaudhary D.K."/>
        </authorList>
    </citation>
    <scope>NUCLEOTIDE SEQUENCE [LARGE SCALE GENOMIC DNA]</scope>
    <source>
        <strain evidence="1 2">RD-2-33</strain>
    </source>
</reference>
<evidence type="ECO:0000313" key="2">
    <source>
        <dbReference type="Proteomes" id="UP000293300"/>
    </source>
</evidence>
<comment type="caution">
    <text evidence="1">The sequence shown here is derived from an EMBL/GenBank/DDBJ whole genome shotgun (WGS) entry which is preliminary data.</text>
</comment>
<protein>
    <submittedName>
        <fullName evidence="1">Uncharacterized protein</fullName>
    </submittedName>
</protein>
<evidence type="ECO:0000313" key="1">
    <source>
        <dbReference type="EMBL" id="TBX68350.1"/>
    </source>
</evidence>
<sequence length="407" mass="46916">MEGVILYADDHVFDNNEFVNKLFNKFNSDGNYSILPINNLNVLEKAVSSISTFKAIILDWNFKRELSEEDKELGVKATDENPLSFLRQKTVYSLIYIYSQEDLPEDIIAELQALYPNKIFFDKKDITNDLDNEFEKITKGIRDFEDKNGHLVVPFVWGKAINEASQKIFSELESADKFWIKELYYSSARGIDKAGIPKAVEVEPTIEVINLFQNILSERLIQNVELKDAITDYSIKNFTEIPGASAIINLYSKLYYTKTLVTDTVMTGDVYLLKEDCYGIIISPECDMMKLIKKNELVEMICFCKDDFKNNINSFCKSQDEIKRAYNQEIAAIHLLPIFPFAGSEETALIDFRFSLTLVKGKYLETRRQNRSVKINTPYIQQLRQRYLSYIGRVGVPTIPDSLRTVN</sequence>
<organism evidence="1 2">
    <name type="scientific">Flavobacterium silvisoli</name>
    <dbReference type="NCBI Taxonomy" id="2529433"/>
    <lineage>
        <taxon>Bacteria</taxon>
        <taxon>Pseudomonadati</taxon>
        <taxon>Bacteroidota</taxon>
        <taxon>Flavobacteriia</taxon>
        <taxon>Flavobacteriales</taxon>
        <taxon>Flavobacteriaceae</taxon>
        <taxon>Flavobacterium</taxon>
    </lineage>
</organism>
<dbReference type="AlphaFoldDB" id="A0A4Q9YX19"/>
<dbReference type="OrthoDB" id="1452978at2"/>
<proteinExistence type="predicted"/>